<evidence type="ECO:0000256" key="1">
    <source>
        <dbReference type="ARBA" id="ARBA00022448"/>
    </source>
</evidence>
<dbReference type="EMBL" id="LS992154">
    <property type="protein sequence ID" value="SYX08984.1"/>
    <property type="molecule type" value="Genomic_DNA"/>
</dbReference>
<dbReference type="SMART" id="SM00930">
    <property type="entry name" value="NIL"/>
    <property type="match status" value="1"/>
</dbReference>
<protein>
    <recommendedName>
        <fullName evidence="8">ABC transporter domain-containing protein</fullName>
    </recommendedName>
</protein>
<dbReference type="GO" id="GO:0016887">
    <property type="term" value="F:ATP hydrolysis activity"/>
    <property type="evidence" value="ECO:0007669"/>
    <property type="project" value="InterPro"/>
</dbReference>
<dbReference type="GO" id="GO:0006865">
    <property type="term" value="P:amino acid transport"/>
    <property type="evidence" value="ECO:0007669"/>
    <property type="project" value="UniProtKB-KW"/>
</dbReference>
<dbReference type="AlphaFoldDB" id="A0A3B0QGF2"/>
<dbReference type="OrthoDB" id="9804199at2"/>
<dbReference type="PROSITE" id="PS00211">
    <property type="entry name" value="ABC_TRANSPORTER_1"/>
    <property type="match status" value="1"/>
</dbReference>
<name>A0A3B0QGF2_9CHLA</name>
<keyword evidence="4 9" id="KW-0067">ATP-binding</keyword>
<dbReference type="InterPro" id="IPR027417">
    <property type="entry name" value="P-loop_NTPase"/>
</dbReference>
<dbReference type="KEGG" id="chla:C834K_0526"/>
<dbReference type="SUPFAM" id="SSF55021">
    <property type="entry name" value="ACT-like"/>
    <property type="match status" value="1"/>
</dbReference>
<dbReference type="PROSITE" id="PS50893">
    <property type="entry name" value="ABC_TRANSPORTER_2"/>
    <property type="match status" value="1"/>
</dbReference>
<dbReference type="Gene3D" id="3.30.70.260">
    <property type="match status" value="1"/>
</dbReference>
<proteinExistence type="predicted"/>
<reference evidence="10" key="1">
    <citation type="submission" date="2017-11" db="EMBL/GenBank/DDBJ databases">
        <authorList>
            <person name="Seth-Smith MB H."/>
        </authorList>
    </citation>
    <scope>NUCLEOTIDE SEQUENCE [LARGE SCALE GENOMIC DNA]</scope>
</reference>
<keyword evidence="3" id="KW-0547">Nucleotide-binding</keyword>
<gene>
    <name evidence="9" type="primary">metN</name>
    <name evidence="9" type="ORF">C834K_0526</name>
</gene>
<dbReference type="SUPFAM" id="SSF52540">
    <property type="entry name" value="P-loop containing nucleoside triphosphate hydrolases"/>
    <property type="match status" value="1"/>
</dbReference>
<evidence type="ECO:0000259" key="8">
    <source>
        <dbReference type="PROSITE" id="PS50893"/>
    </source>
</evidence>
<evidence type="ECO:0000256" key="7">
    <source>
        <dbReference type="ARBA" id="ARBA00023136"/>
    </source>
</evidence>
<dbReference type="InterPro" id="IPR018449">
    <property type="entry name" value="NIL_domain"/>
</dbReference>
<keyword evidence="2" id="KW-1003">Cell membrane</keyword>
<keyword evidence="7" id="KW-0472">Membrane</keyword>
<dbReference type="InterPro" id="IPR045865">
    <property type="entry name" value="ACT-like_dom_sf"/>
</dbReference>
<evidence type="ECO:0000313" key="10">
    <source>
        <dbReference type="Proteomes" id="UP000258476"/>
    </source>
</evidence>
<dbReference type="InterPro" id="IPR017871">
    <property type="entry name" value="ABC_transporter-like_CS"/>
</dbReference>
<dbReference type="Proteomes" id="UP000258476">
    <property type="component" value="Chromosome"/>
</dbReference>
<keyword evidence="6" id="KW-0029">Amino-acid transport</keyword>
<evidence type="ECO:0000256" key="5">
    <source>
        <dbReference type="ARBA" id="ARBA00022967"/>
    </source>
</evidence>
<keyword evidence="5" id="KW-1278">Translocase</keyword>
<evidence type="ECO:0000256" key="2">
    <source>
        <dbReference type="ARBA" id="ARBA00022475"/>
    </source>
</evidence>
<dbReference type="GO" id="GO:0005524">
    <property type="term" value="F:ATP binding"/>
    <property type="evidence" value="ECO:0007669"/>
    <property type="project" value="UniProtKB-KW"/>
</dbReference>
<dbReference type="PANTHER" id="PTHR43166">
    <property type="entry name" value="AMINO ACID IMPORT ATP-BINDING PROTEIN"/>
    <property type="match status" value="1"/>
</dbReference>
<evidence type="ECO:0000256" key="6">
    <source>
        <dbReference type="ARBA" id="ARBA00022970"/>
    </source>
</evidence>
<dbReference type="InterPro" id="IPR050086">
    <property type="entry name" value="MetN_ABC_transporter-like"/>
</dbReference>
<dbReference type="Gene3D" id="3.40.50.300">
    <property type="entry name" value="P-loop containing nucleotide triphosphate hydrolases"/>
    <property type="match status" value="1"/>
</dbReference>
<accession>A0A3B0QGF2</accession>
<dbReference type="PANTHER" id="PTHR43166:SF30">
    <property type="entry name" value="METHIONINE IMPORT ATP-BINDING PROTEIN METN"/>
    <property type="match status" value="1"/>
</dbReference>
<dbReference type="InterPro" id="IPR003593">
    <property type="entry name" value="AAA+_ATPase"/>
</dbReference>
<feature type="domain" description="ABC transporter" evidence="8">
    <location>
        <begin position="9"/>
        <end position="247"/>
    </location>
</feature>
<dbReference type="Pfam" id="PF09383">
    <property type="entry name" value="NIL"/>
    <property type="match status" value="1"/>
</dbReference>
<sequence length="341" mass="38043">MFEKDSPIISVKNLNKEIGHHRILNDISFSVYSGEIFGVIGHSGSGKSTLLRCLDFLISPTSGSISIAGFNNLNSNKKISRLVFAKRVAYISQSCGLFLAKTVFENIAYPLKIRYPDMTKSLIEEKIDDALHFLNLYERKHAYPSRLSGGQKQKVAIAIAIVSDPIVLLCDEITSALDPRSTEDITDKLLQLNEERGITQVFVSHEIEVIKKLCCQTLVIHQGAIEELGPTDKLFLNPHSSVTEELFHMNSIAKGIYDHRENEEILRLGFPKGLAVQGMISQLIQNGEIAINILSGDINLFRKIPLGFLIVALSGSREQRERAKEILVTKGVIVQQFQKSR</sequence>
<evidence type="ECO:0000256" key="3">
    <source>
        <dbReference type="ARBA" id="ARBA00022741"/>
    </source>
</evidence>
<keyword evidence="10" id="KW-1185">Reference proteome</keyword>
<organism evidence="9 10">
    <name type="scientific">Chlamydia poikilotherma</name>
    <dbReference type="NCBI Taxonomy" id="1967783"/>
    <lineage>
        <taxon>Bacteria</taxon>
        <taxon>Pseudomonadati</taxon>
        <taxon>Chlamydiota</taxon>
        <taxon>Chlamydiia</taxon>
        <taxon>Chlamydiales</taxon>
        <taxon>Chlamydiaceae</taxon>
        <taxon>Chlamydia/Chlamydophila group</taxon>
        <taxon>Chlamydia</taxon>
    </lineage>
</organism>
<keyword evidence="1" id="KW-0813">Transport</keyword>
<evidence type="ECO:0000313" key="9">
    <source>
        <dbReference type="EMBL" id="SYX08984.1"/>
    </source>
</evidence>
<dbReference type="Pfam" id="PF00005">
    <property type="entry name" value="ABC_tran"/>
    <property type="match status" value="1"/>
</dbReference>
<evidence type="ECO:0000256" key="4">
    <source>
        <dbReference type="ARBA" id="ARBA00022840"/>
    </source>
</evidence>
<dbReference type="InterPro" id="IPR003439">
    <property type="entry name" value="ABC_transporter-like_ATP-bd"/>
</dbReference>
<dbReference type="SMART" id="SM00382">
    <property type="entry name" value="AAA"/>
    <property type="match status" value="1"/>
</dbReference>
<dbReference type="RefSeq" id="WP_117274292.1">
    <property type="nucleotide sequence ID" value="NZ_LS992154.1"/>
</dbReference>